<dbReference type="GeneTree" id="ENSGT00940000156038"/>
<dbReference type="Gene3D" id="2.60.40.4100">
    <property type="entry name" value="Zona pellucida, ZP-C domain"/>
    <property type="match status" value="1"/>
</dbReference>
<reference evidence="5" key="4">
    <citation type="submission" date="2025-08" db="UniProtKB">
        <authorList>
            <consortium name="Ensembl"/>
        </authorList>
    </citation>
    <scope>IDENTIFICATION</scope>
</reference>
<gene>
    <name evidence="5" type="primary">ATRNL1</name>
</gene>
<evidence type="ECO:0000256" key="2">
    <source>
        <dbReference type="ARBA" id="ARBA00022729"/>
    </source>
</evidence>
<evidence type="ECO:0000313" key="5">
    <source>
        <dbReference type="Ensembl" id="ENSEEEP00000023498.2"/>
    </source>
</evidence>
<keyword evidence="3" id="KW-1015">Disulfide bond</keyword>
<keyword evidence="2" id="KW-0732">Signal</keyword>
<protein>
    <recommendedName>
        <fullName evidence="4">ZP domain-containing protein</fullName>
    </recommendedName>
</protein>
<keyword evidence="1" id="KW-0245">EGF-like domain</keyword>
<dbReference type="InterPro" id="IPR042235">
    <property type="entry name" value="ZP-C_dom"/>
</dbReference>
<dbReference type="Ensembl" id="ENSEEET00000023764.2">
    <property type="protein sequence ID" value="ENSEEEP00000023498.2"/>
    <property type="gene ID" value="ENSEEEG00000029057.1"/>
</dbReference>
<dbReference type="OMA" id="DEWCEER"/>
<dbReference type="PANTHER" id="PTHR14002:SF50">
    <property type="entry name" value="ALPHA-TECTORIN-LIKE-RELATED"/>
    <property type="match status" value="1"/>
</dbReference>
<reference evidence="5" key="5">
    <citation type="submission" date="2025-09" db="UniProtKB">
        <authorList>
            <consortium name="Ensembl"/>
        </authorList>
    </citation>
    <scope>IDENTIFICATION</scope>
</reference>
<organism evidence="5 6">
    <name type="scientific">Electrophorus electricus</name>
    <name type="common">Electric eel</name>
    <name type="synonym">Gymnotus electricus</name>
    <dbReference type="NCBI Taxonomy" id="8005"/>
    <lineage>
        <taxon>Eukaryota</taxon>
        <taxon>Metazoa</taxon>
        <taxon>Chordata</taxon>
        <taxon>Craniata</taxon>
        <taxon>Vertebrata</taxon>
        <taxon>Euteleostomi</taxon>
        <taxon>Actinopterygii</taxon>
        <taxon>Neopterygii</taxon>
        <taxon>Teleostei</taxon>
        <taxon>Ostariophysi</taxon>
        <taxon>Gymnotiformes</taxon>
        <taxon>Gymnotoidei</taxon>
        <taxon>Gymnotidae</taxon>
        <taxon>Electrophorus</taxon>
    </lineage>
</organism>
<reference evidence="6" key="1">
    <citation type="journal article" date="2014" name="Science">
        <title>Nonhuman genetics. Genomic basis for the convergent evolution of electric organs.</title>
        <authorList>
            <person name="Gallant J.R."/>
            <person name="Traeger L.L."/>
            <person name="Volkening J.D."/>
            <person name="Moffett H."/>
            <person name="Chen P.H."/>
            <person name="Novina C.D."/>
            <person name="Phillips G.N.Jr."/>
            <person name="Anand R."/>
            <person name="Wells G.B."/>
            <person name="Pinch M."/>
            <person name="Guth R."/>
            <person name="Unguez G.A."/>
            <person name="Albert J.S."/>
            <person name="Zakon H.H."/>
            <person name="Samanta M.P."/>
            <person name="Sussman M.R."/>
        </authorList>
    </citation>
    <scope>NUCLEOTIDE SEQUENCE [LARGE SCALE GENOMIC DNA]</scope>
</reference>
<evidence type="ECO:0000256" key="1">
    <source>
        <dbReference type="ARBA" id="ARBA00022536"/>
    </source>
</evidence>
<dbReference type="InterPro" id="IPR001507">
    <property type="entry name" value="ZP_dom"/>
</dbReference>
<accession>A0A4W4FHT4</accession>
<dbReference type="PANTHER" id="PTHR14002">
    <property type="entry name" value="ENDOGLIN/TGF-BETA RECEPTOR TYPE III"/>
    <property type="match status" value="1"/>
</dbReference>
<dbReference type="InterPro" id="IPR055355">
    <property type="entry name" value="ZP-C"/>
</dbReference>
<dbReference type="Gene3D" id="2.60.40.3210">
    <property type="entry name" value="Zona pellucida, ZP-N domain"/>
    <property type="match status" value="1"/>
</dbReference>
<dbReference type="InterPro" id="IPR057774">
    <property type="entry name" value="D8C_UMOD/GP2/OIT3-like"/>
</dbReference>
<dbReference type="PROSITE" id="PS51034">
    <property type="entry name" value="ZP_2"/>
    <property type="match status" value="1"/>
</dbReference>
<sequence length="1070" mass="121608">IICHVIISPNPASSTFDPCQNYNVLDDTWRTTYSYYGCGYYTYGYSGYYSSHDDNTVEWDGWYRLYLHGEDAQISEWCVDPMSSGGYTPLLLGGSHPLIKDGIVTREIYGSFSYNYCQCNYYTSNPIQVKACPGHYYVYNLVKPDLSIPLPTYTAVALNSLTSYDPCNNYVSLDQPWRANNAPGLGICDSNFNWNGWYRLLYNGLDIRIAESCVDVNRCGTYYTLWLNGPHPQPEDGVVTRQVCANAGSDCCLFKSNPIRVKACPGNYYVYEIVRPIFCNMAYCTDVNTTSAVVEHSTSTHEDFTFDPCNYHDVVDDYWRNTMELYNFYTGHDDTLVEWNGWYRLFLQGNSAQLSEWCVSYMRCGGYTPLVLGGSHPRPEDGIVTREIYAYSDGQCSSVSRSHPIQVKACPGHYYVYKLVKPDVSIPMPTYCAVNFTYPSTDPCYNYNVLEESWRATDNAEHNYYNSWWWWWTWCDRYTSWNGWYRLFYQGNNVEMPDSCVSPGMCGTDIPLWLNGSLPQLEDGVVIRQACGSSYSDCCYYKSFPIQVKACPGNYYVYELVSPAFCNSAYCAGKYSNLPSVSLTVTNPTIDPCMQYNELSDSWRATNNPNLYNATFPWGQNAWCDTFINWNGWYRLFYLGKNVQMPDSCVTEGMCGTYIPLWLNGPHPQLEDGVVTRQVCGSWNNDCCYYKSSPIQVKACPGGYYIYELVSPTNCFSAYCAFFFLFCPIAKVESCEELNCTEDEWCEERDDVYGCFCNQDEPRLDPDEVCEGSSGTISLSRCQLFKSGFPGNTLHLNDPSCRGTVQNGRLVFHFDNDDHVCGTNLMANGTHIIYKNSIQSTGNSTKGPINRQKTLGLQFSCIYELTQTLTMATALNPLQSIVHKTLPGGVGMYQVRMIPYQDPGFSHPYNGSADIEVNQRIYVAVIVQGVDSRQIATVIDSCWATPENERNFADPWHLIINKCPNPEDNTVQVLQNGIFTTARFSFKMFTFNKYPFNKVFLHCSIHLCLLQNNNCAMVSSDHCPHHRGTVLNRELQQCSVNTMLVSRGETTQQSPCLLRFQISNIITDAI</sequence>
<name>A0A4W4FHT4_ELEEL</name>
<dbReference type="Pfam" id="PF23283">
    <property type="entry name" value="D8C_UMOD"/>
    <property type="match status" value="5"/>
</dbReference>
<evidence type="ECO:0000313" key="6">
    <source>
        <dbReference type="Proteomes" id="UP000314983"/>
    </source>
</evidence>
<reference evidence="5" key="3">
    <citation type="submission" date="2020-05" db="EMBL/GenBank/DDBJ databases">
        <title>Electrophorus electricus (electric eel) genome, fEleEle1, primary haplotype.</title>
        <authorList>
            <person name="Myers G."/>
            <person name="Meyer A."/>
            <person name="Fedrigo O."/>
            <person name="Formenti G."/>
            <person name="Rhie A."/>
            <person name="Tracey A."/>
            <person name="Sims Y."/>
            <person name="Jarvis E.D."/>
        </authorList>
    </citation>
    <scope>NUCLEOTIDE SEQUENCE [LARGE SCALE GENOMIC DNA]</scope>
</reference>
<dbReference type="Proteomes" id="UP000314983">
    <property type="component" value="Chromosome 4"/>
</dbReference>
<proteinExistence type="predicted"/>
<dbReference type="SMART" id="SM00241">
    <property type="entry name" value="ZP"/>
    <property type="match status" value="1"/>
</dbReference>
<reference evidence="6" key="2">
    <citation type="journal article" date="2017" name="Sci. Adv.">
        <title>A tail of two voltages: Proteomic comparison of the three electric organs of the electric eel.</title>
        <authorList>
            <person name="Traeger L.L."/>
            <person name="Sabat G."/>
            <person name="Barrett-Wilt G.A."/>
            <person name="Wells G.B."/>
            <person name="Sussman M.R."/>
        </authorList>
    </citation>
    <scope>NUCLEOTIDE SEQUENCE [LARGE SCALE GENOMIC DNA]</scope>
</reference>
<dbReference type="Pfam" id="PF00100">
    <property type="entry name" value="Zona_pellucida"/>
    <property type="match status" value="1"/>
</dbReference>
<keyword evidence="6" id="KW-1185">Reference proteome</keyword>
<evidence type="ECO:0000256" key="3">
    <source>
        <dbReference type="ARBA" id="ARBA00023157"/>
    </source>
</evidence>
<dbReference type="AlphaFoldDB" id="A0A4W4FHT4"/>
<feature type="domain" description="ZP" evidence="4">
    <location>
        <begin position="769"/>
        <end position="1022"/>
    </location>
</feature>
<evidence type="ECO:0000259" key="4">
    <source>
        <dbReference type="PROSITE" id="PS51034"/>
    </source>
</evidence>
<dbReference type="STRING" id="8005.ENSEEEP00000023498"/>